<organism evidence="2 3">
    <name type="scientific">Ancylomarina euxinus</name>
    <dbReference type="NCBI Taxonomy" id="2283627"/>
    <lineage>
        <taxon>Bacteria</taxon>
        <taxon>Pseudomonadati</taxon>
        <taxon>Bacteroidota</taxon>
        <taxon>Bacteroidia</taxon>
        <taxon>Marinilabiliales</taxon>
        <taxon>Marinifilaceae</taxon>
        <taxon>Ancylomarina</taxon>
    </lineage>
</organism>
<sequence>MDKAHNINKFYALLLILLGSFGFIMRYVELGDMQFTALIPAVFGLILLSFTNGIKNENSVIGHLAGVLTLLLVVMSAVMLTKGLVAEFSLGRKQIIFLFVIAGGIYSLRAQFLYFKAQRRRKAKLK</sequence>
<proteinExistence type="predicted"/>
<name>A0A425XZH5_9BACT</name>
<keyword evidence="1" id="KW-0472">Membrane</keyword>
<feature type="transmembrane region" description="Helical" evidence="1">
    <location>
        <begin position="61"/>
        <end position="80"/>
    </location>
</feature>
<feature type="transmembrane region" description="Helical" evidence="1">
    <location>
        <begin position="34"/>
        <end position="54"/>
    </location>
</feature>
<dbReference type="AlphaFoldDB" id="A0A425XZH5"/>
<evidence type="ECO:0000313" key="2">
    <source>
        <dbReference type="EMBL" id="RRG20685.1"/>
    </source>
</evidence>
<dbReference type="OrthoDB" id="1120347at2"/>
<keyword evidence="1" id="KW-0812">Transmembrane</keyword>
<protein>
    <submittedName>
        <fullName evidence="2">Uncharacterized protein</fullName>
    </submittedName>
</protein>
<dbReference type="Proteomes" id="UP000285794">
    <property type="component" value="Unassembled WGS sequence"/>
</dbReference>
<accession>A0A425XZH5</accession>
<feature type="transmembrane region" description="Helical" evidence="1">
    <location>
        <begin position="10"/>
        <end position="28"/>
    </location>
</feature>
<evidence type="ECO:0000313" key="3">
    <source>
        <dbReference type="Proteomes" id="UP000285794"/>
    </source>
</evidence>
<dbReference type="EMBL" id="QQWG01000011">
    <property type="protein sequence ID" value="RRG20685.1"/>
    <property type="molecule type" value="Genomic_DNA"/>
</dbReference>
<keyword evidence="3" id="KW-1185">Reference proteome</keyword>
<comment type="caution">
    <text evidence="2">The sequence shown here is derived from an EMBL/GenBank/DDBJ whole genome shotgun (WGS) entry which is preliminary data.</text>
</comment>
<keyword evidence="1" id="KW-1133">Transmembrane helix</keyword>
<dbReference type="RefSeq" id="WP_125031087.1">
    <property type="nucleotide sequence ID" value="NZ_JAPXVP010000010.1"/>
</dbReference>
<evidence type="ECO:0000256" key="1">
    <source>
        <dbReference type="SAM" id="Phobius"/>
    </source>
</evidence>
<reference evidence="2 3" key="1">
    <citation type="submission" date="2018-07" db="EMBL/GenBank/DDBJ databases">
        <title>Draft genome sequence of Ancylomarina sp. M1P.</title>
        <authorList>
            <person name="Yadav S."/>
            <person name="Villanueva L."/>
            <person name="Damste J.S.S."/>
        </authorList>
    </citation>
    <scope>NUCLEOTIDE SEQUENCE [LARGE SCALE GENOMIC DNA]</scope>
    <source>
        <strain evidence="2 3">M1P</strain>
    </source>
</reference>
<feature type="transmembrane region" description="Helical" evidence="1">
    <location>
        <begin position="95"/>
        <end position="115"/>
    </location>
</feature>
<gene>
    <name evidence="2" type="ORF">DWB61_11765</name>
</gene>